<dbReference type="PANTHER" id="PTHR43179:SF12">
    <property type="entry name" value="GALACTOFURANOSYLTRANSFERASE GLFT2"/>
    <property type="match status" value="1"/>
</dbReference>
<dbReference type="Pfam" id="PF00535">
    <property type="entry name" value="Glycos_transf_2"/>
    <property type="match status" value="1"/>
</dbReference>
<evidence type="ECO:0000256" key="3">
    <source>
        <dbReference type="ARBA" id="ARBA00022676"/>
    </source>
</evidence>
<dbReference type="Gene3D" id="3.90.550.10">
    <property type="entry name" value="Spore Coat Polysaccharide Biosynthesis Protein SpsA, Chain A"/>
    <property type="match status" value="1"/>
</dbReference>
<dbReference type="CDD" id="cd04186">
    <property type="entry name" value="GT_2_like_c"/>
    <property type="match status" value="1"/>
</dbReference>
<comment type="similarity">
    <text evidence="2">Belongs to the glycosyltransferase 2 family.</text>
</comment>
<evidence type="ECO:0000313" key="8">
    <source>
        <dbReference type="Proteomes" id="UP000239663"/>
    </source>
</evidence>
<keyword evidence="3" id="KW-0328">Glycosyltransferase</keyword>
<dbReference type="AlphaFoldDB" id="A0A2S7N0B7"/>
<sequence>MPMQPKVCTIIVNYNGAQDTIACLDSLSKITYTNHIAIVVDNASKETAQLKEYVEDKGFYFLELKDNRGFAAGNNAGIRYAIERFERIDYFLLLNNDTEVDPYFLEPLVEECERDEKVGACGSHINYYTKRNVTWFGGGDIKWLTGRVLHKTPSREEGKPSDENFLTGCVLLLPVSILDKVGFLNEEYFLYYEDAAYSIEIRKAGYRLRYVPKSLVYHKISATTGYQSPLSNYYGTRNNLLFMSIYAKKPVFFIFLLYFFMKNIVKYFWYIGKGKQFKRVSFAIKRAFYDFATTASGKREYPFM</sequence>
<keyword evidence="8" id="KW-1185">Reference proteome</keyword>
<organism evidence="7 8">
    <name type="scientific">Pradoshia eiseniae</name>
    <dbReference type="NCBI Taxonomy" id="2064768"/>
    <lineage>
        <taxon>Bacteria</taxon>
        <taxon>Bacillati</taxon>
        <taxon>Bacillota</taxon>
        <taxon>Bacilli</taxon>
        <taxon>Bacillales</taxon>
        <taxon>Bacillaceae</taxon>
        <taxon>Pradoshia</taxon>
    </lineage>
</organism>
<keyword evidence="5" id="KW-0812">Transmembrane</keyword>
<dbReference type="InterPro" id="IPR001173">
    <property type="entry name" value="Glyco_trans_2-like"/>
</dbReference>
<feature type="transmembrane region" description="Helical" evidence="5">
    <location>
        <begin position="251"/>
        <end position="269"/>
    </location>
</feature>
<reference evidence="7 8" key="1">
    <citation type="submission" date="2017-12" db="EMBL/GenBank/DDBJ databases">
        <title>Taxonomic description and draft genome of Pradoshia cofamensis Gen. nov., sp. nov., a thermotolerant bacillale isolated from anterior gut of earthworm Eisenia fetida.</title>
        <authorList>
            <person name="Saha T."/>
            <person name="Chakraborty R."/>
        </authorList>
    </citation>
    <scope>NUCLEOTIDE SEQUENCE [LARGE SCALE GENOMIC DNA]</scope>
    <source>
        <strain evidence="7 8">EAG3</strain>
    </source>
</reference>
<gene>
    <name evidence="7" type="ORF">CYL18_09190</name>
</gene>
<feature type="domain" description="Glycosyltransferase 2-like" evidence="6">
    <location>
        <begin position="9"/>
        <end position="146"/>
    </location>
</feature>
<evidence type="ECO:0000256" key="1">
    <source>
        <dbReference type="ARBA" id="ARBA00004776"/>
    </source>
</evidence>
<proteinExistence type="inferred from homology"/>
<dbReference type="SUPFAM" id="SSF53448">
    <property type="entry name" value="Nucleotide-diphospho-sugar transferases"/>
    <property type="match status" value="1"/>
</dbReference>
<dbReference type="Proteomes" id="UP000239663">
    <property type="component" value="Unassembled WGS sequence"/>
</dbReference>
<dbReference type="InterPro" id="IPR029044">
    <property type="entry name" value="Nucleotide-diphossugar_trans"/>
</dbReference>
<keyword evidence="4 7" id="KW-0808">Transferase</keyword>
<evidence type="ECO:0000256" key="4">
    <source>
        <dbReference type="ARBA" id="ARBA00022679"/>
    </source>
</evidence>
<keyword evidence="5" id="KW-0472">Membrane</keyword>
<protein>
    <submittedName>
        <fullName evidence="7">Glycosyltransferase family 2 protein</fullName>
    </submittedName>
</protein>
<accession>A0A2S7N0B7</accession>
<evidence type="ECO:0000259" key="6">
    <source>
        <dbReference type="Pfam" id="PF00535"/>
    </source>
</evidence>
<comment type="caution">
    <text evidence="7">The sequence shown here is derived from an EMBL/GenBank/DDBJ whole genome shotgun (WGS) entry which is preliminary data.</text>
</comment>
<dbReference type="PANTHER" id="PTHR43179">
    <property type="entry name" value="RHAMNOSYLTRANSFERASE WBBL"/>
    <property type="match status" value="1"/>
</dbReference>
<dbReference type="GO" id="GO:0016757">
    <property type="term" value="F:glycosyltransferase activity"/>
    <property type="evidence" value="ECO:0007669"/>
    <property type="project" value="UniProtKB-KW"/>
</dbReference>
<evidence type="ECO:0000256" key="5">
    <source>
        <dbReference type="SAM" id="Phobius"/>
    </source>
</evidence>
<comment type="pathway">
    <text evidence="1">Cell wall biogenesis; cell wall polysaccharide biosynthesis.</text>
</comment>
<evidence type="ECO:0000256" key="2">
    <source>
        <dbReference type="ARBA" id="ARBA00006739"/>
    </source>
</evidence>
<evidence type="ECO:0000313" key="7">
    <source>
        <dbReference type="EMBL" id="PQD95450.1"/>
    </source>
</evidence>
<name>A0A2S7N0B7_9BACI</name>
<keyword evidence="5" id="KW-1133">Transmembrane helix</keyword>
<dbReference type="EMBL" id="PKOZ01000004">
    <property type="protein sequence ID" value="PQD95450.1"/>
    <property type="molecule type" value="Genomic_DNA"/>
</dbReference>